<dbReference type="EMBL" id="JH993195">
    <property type="protein sequence ID" value="EKX32342.1"/>
    <property type="molecule type" value="Genomic_DNA"/>
</dbReference>
<protein>
    <submittedName>
        <fullName evidence="2 3">Uncharacterized protein</fullName>
    </submittedName>
</protein>
<feature type="region of interest" description="Disordered" evidence="1">
    <location>
        <begin position="649"/>
        <end position="672"/>
    </location>
</feature>
<name>L1I8E9_GUITC</name>
<dbReference type="AlphaFoldDB" id="L1I8E9"/>
<dbReference type="RefSeq" id="XP_005819322.1">
    <property type="nucleotide sequence ID" value="XM_005819265.1"/>
</dbReference>
<evidence type="ECO:0000313" key="3">
    <source>
        <dbReference type="EnsemblProtists" id="EKX32342"/>
    </source>
</evidence>
<evidence type="ECO:0000313" key="4">
    <source>
        <dbReference type="Proteomes" id="UP000011087"/>
    </source>
</evidence>
<proteinExistence type="predicted"/>
<dbReference type="KEGG" id="gtt:GUITHDRAFT_121483"/>
<reference evidence="4" key="2">
    <citation type="submission" date="2012-11" db="EMBL/GenBank/DDBJ databases">
        <authorList>
            <person name="Kuo A."/>
            <person name="Curtis B.A."/>
            <person name="Tanifuji G."/>
            <person name="Burki F."/>
            <person name="Gruber A."/>
            <person name="Irimia M."/>
            <person name="Maruyama S."/>
            <person name="Arias M.C."/>
            <person name="Ball S.G."/>
            <person name="Gile G.H."/>
            <person name="Hirakawa Y."/>
            <person name="Hopkins J.F."/>
            <person name="Rensing S.A."/>
            <person name="Schmutz J."/>
            <person name="Symeonidi A."/>
            <person name="Elias M."/>
            <person name="Eveleigh R.J."/>
            <person name="Herman E.K."/>
            <person name="Klute M.J."/>
            <person name="Nakayama T."/>
            <person name="Obornik M."/>
            <person name="Reyes-Prieto A."/>
            <person name="Armbrust E.V."/>
            <person name="Aves S.J."/>
            <person name="Beiko R.G."/>
            <person name="Coutinho P."/>
            <person name="Dacks J.B."/>
            <person name="Durnford D.G."/>
            <person name="Fast N.M."/>
            <person name="Green B.R."/>
            <person name="Grisdale C."/>
            <person name="Hempe F."/>
            <person name="Henrissat B."/>
            <person name="Hoppner M.P."/>
            <person name="Ishida K.-I."/>
            <person name="Kim E."/>
            <person name="Koreny L."/>
            <person name="Kroth P.G."/>
            <person name="Liu Y."/>
            <person name="Malik S.-B."/>
            <person name="Maier U.G."/>
            <person name="McRose D."/>
            <person name="Mock T."/>
            <person name="Neilson J.A."/>
            <person name="Onodera N.T."/>
            <person name="Poole A.M."/>
            <person name="Pritham E.J."/>
            <person name="Richards T.A."/>
            <person name="Rocap G."/>
            <person name="Roy S.W."/>
            <person name="Sarai C."/>
            <person name="Schaack S."/>
            <person name="Shirato S."/>
            <person name="Slamovits C.H."/>
            <person name="Spencer D.F."/>
            <person name="Suzuki S."/>
            <person name="Worden A.Z."/>
            <person name="Zauner S."/>
            <person name="Barry K."/>
            <person name="Bell C."/>
            <person name="Bharti A.K."/>
            <person name="Crow J.A."/>
            <person name="Grimwood J."/>
            <person name="Kramer R."/>
            <person name="Lindquist E."/>
            <person name="Lucas S."/>
            <person name="Salamov A."/>
            <person name="McFadden G.I."/>
            <person name="Lane C.E."/>
            <person name="Keeling P.J."/>
            <person name="Gray M.W."/>
            <person name="Grigoriev I.V."/>
            <person name="Archibald J.M."/>
        </authorList>
    </citation>
    <scope>NUCLEOTIDE SEQUENCE</scope>
    <source>
        <strain evidence="4">CCMP2712</strain>
    </source>
</reference>
<reference evidence="3" key="3">
    <citation type="submission" date="2015-06" db="UniProtKB">
        <authorList>
            <consortium name="EnsemblProtists"/>
        </authorList>
    </citation>
    <scope>IDENTIFICATION</scope>
</reference>
<evidence type="ECO:0000256" key="1">
    <source>
        <dbReference type="SAM" id="MobiDB-lite"/>
    </source>
</evidence>
<sequence>MLLETSEEELLAGKPISLELDKSVGKLHDTFCSPGNVEFMTLGAWAATPTLGSKRNMLKEKLRAYLGEQRWTRVQGNKAARRGSAFSPRAAATNALEQECLGFRYDENVRNLLYRRSCQYTQSGLVDASVLEADLVERVKSFAKRHPNSRTAQACKAVEGCTPDAIAEAIRSTCQQARRELLQEAMIGWSDASREWFMQQIGFRYDENVRNLLYRRSCQYTQSGLVDASVLEADLVERVKSFAKRHPNSRTAQACKAVEGCTPDAIAEAIRSTCQQARRNEVTSFISMTLLGISSVYVNHEEKLKKKFEEIGLIVDSVQESKAIMWKAPYRPEIASAEEIPVTVSFLRNAQAEKLWQGREDFAIDGRKFTAVHVSIVHDRSFKIRAKRGPWGKGGSLAELTHLLTLGGMTTAEIAAVYRYQLLRQSLAAVQLQPLAGMLVAGAPGQQVHKGLGQKGFIAVGANVIWRQREVEWIVSSSCPEANDTAFRAFRESEAMEGVHLTLFSEDPKIREALAVELTADRFVSRNKLKKASRMQKKAGGKDGKEIKIIIKSTAASGRFTRKEMEGLCNGGNTSIARVKRVLLEIANRLEIKVEGIDMEEDLNTKSWNGSKLCILLGSTEDARRMMKELPFYLEGAATKLEAVGFDKEPDSEAAGQRGTSDAAQRQEESEGEWLEFTDLERITMEAASPSSQEDMQLVSELSAVIEDAASLNEAGTSEPIKLVLDKAVGNLHDTFYSPGSLEFRV</sequence>
<dbReference type="PaxDb" id="55529-EKX32342"/>
<reference evidence="2 4" key="1">
    <citation type="journal article" date="2012" name="Nature">
        <title>Algal genomes reveal evolutionary mosaicism and the fate of nucleomorphs.</title>
        <authorList>
            <consortium name="DOE Joint Genome Institute"/>
            <person name="Curtis B.A."/>
            <person name="Tanifuji G."/>
            <person name="Burki F."/>
            <person name="Gruber A."/>
            <person name="Irimia M."/>
            <person name="Maruyama S."/>
            <person name="Arias M.C."/>
            <person name="Ball S.G."/>
            <person name="Gile G.H."/>
            <person name="Hirakawa Y."/>
            <person name="Hopkins J.F."/>
            <person name="Kuo A."/>
            <person name="Rensing S.A."/>
            <person name="Schmutz J."/>
            <person name="Symeonidi A."/>
            <person name="Elias M."/>
            <person name="Eveleigh R.J."/>
            <person name="Herman E.K."/>
            <person name="Klute M.J."/>
            <person name="Nakayama T."/>
            <person name="Obornik M."/>
            <person name="Reyes-Prieto A."/>
            <person name="Armbrust E.V."/>
            <person name="Aves S.J."/>
            <person name="Beiko R.G."/>
            <person name="Coutinho P."/>
            <person name="Dacks J.B."/>
            <person name="Durnford D.G."/>
            <person name="Fast N.M."/>
            <person name="Green B.R."/>
            <person name="Grisdale C.J."/>
            <person name="Hempel F."/>
            <person name="Henrissat B."/>
            <person name="Hoppner M.P."/>
            <person name="Ishida K."/>
            <person name="Kim E."/>
            <person name="Koreny L."/>
            <person name="Kroth P.G."/>
            <person name="Liu Y."/>
            <person name="Malik S.B."/>
            <person name="Maier U.G."/>
            <person name="McRose D."/>
            <person name="Mock T."/>
            <person name="Neilson J.A."/>
            <person name="Onodera N.T."/>
            <person name="Poole A.M."/>
            <person name="Pritham E.J."/>
            <person name="Richards T.A."/>
            <person name="Rocap G."/>
            <person name="Roy S.W."/>
            <person name="Sarai C."/>
            <person name="Schaack S."/>
            <person name="Shirato S."/>
            <person name="Slamovits C.H."/>
            <person name="Spencer D.F."/>
            <person name="Suzuki S."/>
            <person name="Worden A.Z."/>
            <person name="Zauner S."/>
            <person name="Barry K."/>
            <person name="Bell C."/>
            <person name="Bharti A.K."/>
            <person name="Crow J.A."/>
            <person name="Grimwood J."/>
            <person name="Kramer R."/>
            <person name="Lindquist E."/>
            <person name="Lucas S."/>
            <person name="Salamov A."/>
            <person name="McFadden G.I."/>
            <person name="Lane C.E."/>
            <person name="Keeling P.J."/>
            <person name="Gray M.W."/>
            <person name="Grigoriev I.V."/>
            <person name="Archibald J.M."/>
        </authorList>
    </citation>
    <scope>NUCLEOTIDE SEQUENCE</scope>
    <source>
        <strain evidence="2 4">CCMP2712</strain>
    </source>
</reference>
<dbReference type="GeneID" id="17289074"/>
<gene>
    <name evidence="2" type="ORF">GUITHDRAFT_121483</name>
</gene>
<organism evidence="2">
    <name type="scientific">Guillardia theta (strain CCMP2712)</name>
    <name type="common">Cryptophyte</name>
    <dbReference type="NCBI Taxonomy" id="905079"/>
    <lineage>
        <taxon>Eukaryota</taxon>
        <taxon>Cryptophyceae</taxon>
        <taxon>Pyrenomonadales</taxon>
        <taxon>Geminigeraceae</taxon>
        <taxon>Guillardia</taxon>
    </lineage>
</organism>
<accession>L1I8E9</accession>
<dbReference type="Proteomes" id="UP000011087">
    <property type="component" value="Unassembled WGS sequence"/>
</dbReference>
<dbReference type="HOGENOM" id="CLU_025020_2_0_1"/>
<keyword evidence="4" id="KW-1185">Reference proteome</keyword>
<evidence type="ECO:0000313" key="2">
    <source>
        <dbReference type="EMBL" id="EKX32342.1"/>
    </source>
</evidence>
<dbReference type="EnsemblProtists" id="EKX32342">
    <property type="protein sequence ID" value="EKX32342"/>
    <property type="gene ID" value="GUITHDRAFT_121483"/>
</dbReference>